<dbReference type="PROSITE" id="PS00079">
    <property type="entry name" value="MULTICOPPER_OXIDASE1"/>
    <property type="match status" value="1"/>
</dbReference>
<dbReference type="CDD" id="cd13898">
    <property type="entry name" value="CuRO_3_Abr2_like"/>
    <property type="match status" value="1"/>
</dbReference>
<feature type="domain" description="Plastocyanin-like" evidence="8">
    <location>
        <begin position="172"/>
        <end position="365"/>
    </location>
</feature>
<keyword evidence="5" id="KW-0186">Copper</keyword>
<dbReference type="Proteomes" id="UP000190312">
    <property type="component" value="Unassembled WGS sequence"/>
</dbReference>
<keyword evidence="3 7" id="KW-0732">Signal</keyword>
<dbReference type="Gene3D" id="2.60.40.420">
    <property type="entry name" value="Cupredoxins - blue copper proteins"/>
    <property type="match status" value="3"/>
</dbReference>
<dbReference type="PANTHER" id="PTHR11709">
    <property type="entry name" value="MULTI-COPPER OXIDASE"/>
    <property type="match status" value="1"/>
</dbReference>
<dbReference type="FunFam" id="2.60.40.420:FF:000036">
    <property type="entry name" value="L-ascorbate oxidase"/>
    <property type="match status" value="1"/>
</dbReference>
<keyword evidence="2" id="KW-0479">Metal-binding</keyword>
<evidence type="ECO:0000259" key="10">
    <source>
        <dbReference type="Pfam" id="PF07732"/>
    </source>
</evidence>
<dbReference type="GO" id="GO:0005507">
    <property type="term" value="F:copper ion binding"/>
    <property type="evidence" value="ECO:0007669"/>
    <property type="project" value="InterPro"/>
</dbReference>
<dbReference type="CDD" id="cd13876">
    <property type="entry name" value="CuRO_2_Abr2_like"/>
    <property type="match status" value="1"/>
</dbReference>
<evidence type="ECO:0000256" key="4">
    <source>
        <dbReference type="ARBA" id="ARBA00023002"/>
    </source>
</evidence>
<dbReference type="InterPro" id="IPR011707">
    <property type="entry name" value="Cu-oxidase-like_N"/>
</dbReference>
<evidence type="ECO:0000256" key="2">
    <source>
        <dbReference type="ARBA" id="ARBA00022723"/>
    </source>
</evidence>
<accession>A0A1S9DUB2</accession>
<evidence type="ECO:0000256" key="7">
    <source>
        <dbReference type="SAM" id="SignalP"/>
    </source>
</evidence>
<dbReference type="PANTHER" id="PTHR11709:SF488">
    <property type="entry name" value="LACCASE-RELATED"/>
    <property type="match status" value="1"/>
</dbReference>
<dbReference type="InterPro" id="IPR008972">
    <property type="entry name" value="Cupredoxin"/>
</dbReference>
<evidence type="ECO:0000256" key="1">
    <source>
        <dbReference type="ARBA" id="ARBA00010609"/>
    </source>
</evidence>
<proteinExistence type="inferred from homology"/>
<dbReference type="EMBL" id="MKZY01000002">
    <property type="protein sequence ID" value="OOO12655.1"/>
    <property type="molecule type" value="Genomic_DNA"/>
</dbReference>
<dbReference type="AlphaFoldDB" id="A0A1S9DUB2"/>
<dbReference type="eggNOG" id="KOG1263">
    <property type="taxonomic scope" value="Eukaryota"/>
</dbReference>
<dbReference type="InterPro" id="IPR033138">
    <property type="entry name" value="Cu_oxidase_CS"/>
</dbReference>
<dbReference type="InterPro" id="IPR045087">
    <property type="entry name" value="Cu-oxidase_fam"/>
</dbReference>
<dbReference type="PROSITE" id="PS00080">
    <property type="entry name" value="MULTICOPPER_OXIDASE2"/>
    <property type="match status" value="1"/>
</dbReference>
<dbReference type="GO" id="GO:0042440">
    <property type="term" value="P:pigment metabolic process"/>
    <property type="evidence" value="ECO:0007669"/>
    <property type="project" value="UniProtKB-ARBA"/>
</dbReference>
<dbReference type="Pfam" id="PF07732">
    <property type="entry name" value="Cu-oxidase_3"/>
    <property type="match status" value="1"/>
</dbReference>
<evidence type="ECO:0000256" key="6">
    <source>
        <dbReference type="ARBA" id="ARBA00023180"/>
    </source>
</evidence>
<dbReference type="InterPro" id="IPR002355">
    <property type="entry name" value="Cu_oxidase_Cu_BS"/>
</dbReference>
<dbReference type="OrthoDB" id="2121828at2759"/>
<dbReference type="CDD" id="cd13850">
    <property type="entry name" value="CuRO_1_Abr2_like"/>
    <property type="match status" value="1"/>
</dbReference>
<evidence type="ECO:0000256" key="5">
    <source>
        <dbReference type="ARBA" id="ARBA00023008"/>
    </source>
</evidence>
<gene>
    <name evidence="11" type="ORF">OAory_01004040</name>
</gene>
<evidence type="ECO:0000259" key="9">
    <source>
        <dbReference type="Pfam" id="PF07731"/>
    </source>
</evidence>
<keyword evidence="4" id="KW-0560">Oxidoreductase</keyword>
<dbReference type="GO" id="GO:0052716">
    <property type="term" value="F:hydroquinone:oxygen oxidoreductase activity"/>
    <property type="evidence" value="ECO:0007669"/>
    <property type="project" value="UniProtKB-ARBA"/>
</dbReference>
<dbReference type="Pfam" id="PF07731">
    <property type="entry name" value="Cu-oxidase_2"/>
    <property type="match status" value="1"/>
</dbReference>
<feature type="signal peptide" evidence="7">
    <location>
        <begin position="1"/>
        <end position="22"/>
    </location>
</feature>
<evidence type="ECO:0000313" key="12">
    <source>
        <dbReference type="Proteomes" id="UP000190312"/>
    </source>
</evidence>
<evidence type="ECO:0000313" key="11">
    <source>
        <dbReference type="EMBL" id="OOO12655.1"/>
    </source>
</evidence>
<organism evidence="11 12">
    <name type="scientific">Aspergillus oryzae</name>
    <name type="common">Yellow koji mold</name>
    <dbReference type="NCBI Taxonomy" id="5062"/>
    <lineage>
        <taxon>Eukaryota</taxon>
        <taxon>Fungi</taxon>
        <taxon>Dikarya</taxon>
        <taxon>Ascomycota</taxon>
        <taxon>Pezizomycotina</taxon>
        <taxon>Eurotiomycetes</taxon>
        <taxon>Eurotiomycetidae</taxon>
        <taxon>Eurotiales</taxon>
        <taxon>Aspergillaceae</taxon>
        <taxon>Aspergillus</taxon>
        <taxon>Aspergillus subgen. Circumdati</taxon>
    </lineage>
</organism>
<dbReference type="FunFam" id="2.60.40.420:FF:000061">
    <property type="entry name" value="Laccase TilA"/>
    <property type="match status" value="1"/>
</dbReference>
<feature type="domain" description="Plastocyanin-like" evidence="10">
    <location>
        <begin position="31"/>
        <end position="145"/>
    </location>
</feature>
<comment type="caution">
    <text evidence="11">The sequence shown here is derived from an EMBL/GenBank/DDBJ whole genome shotgun (WGS) entry which is preliminary data.</text>
</comment>
<dbReference type="VEuPathDB" id="FungiDB:AO090005001177"/>
<protein>
    <submittedName>
        <fullName evidence="11">Multicopper oxidase type 3</fullName>
    </submittedName>
</protein>
<keyword evidence="6" id="KW-0325">Glycoprotein</keyword>
<dbReference type="InterPro" id="IPR011706">
    <property type="entry name" value="Cu-oxidase_C"/>
</dbReference>
<name>A0A1S9DUB2_ASPOZ</name>
<feature type="domain" description="Plastocyanin-like" evidence="9">
    <location>
        <begin position="451"/>
        <end position="568"/>
    </location>
</feature>
<dbReference type="Pfam" id="PF00394">
    <property type="entry name" value="Cu-oxidase"/>
    <property type="match status" value="1"/>
</dbReference>
<evidence type="ECO:0000259" key="8">
    <source>
        <dbReference type="Pfam" id="PF00394"/>
    </source>
</evidence>
<reference evidence="11 12" key="1">
    <citation type="submission" date="2016-10" db="EMBL/GenBank/DDBJ databases">
        <title>Genome sequencing of Aspergillus oryzae BCC7051.</title>
        <authorList>
            <person name="Thammarongtham C."/>
            <person name="Vorapreeda T."/>
            <person name="Nookaew I."/>
            <person name="Srisuk T."/>
            <person name="Land M."/>
            <person name="Jeennor S."/>
            <person name="Laoteng K."/>
        </authorList>
    </citation>
    <scope>NUCLEOTIDE SEQUENCE [LARGE SCALE GENOMIC DNA]</scope>
    <source>
        <strain evidence="11 12">BCC7051</strain>
    </source>
</reference>
<dbReference type="InterPro" id="IPR001117">
    <property type="entry name" value="Cu-oxidase_2nd"/>
</dbReference>
<sequence>MTLYHSWLGLLYLLCLVQWVSCKVVQFELNLTWENHEVAGATRKTILSNGQFPSPTLRLKQGDTVEFLVNNSMPFEATVHFHGIEQRDTPWSDGVPGLSQKPIAPGDQFFYTWTATHYGTYIYHAHTRSQIEDGLYGAIYIQPDESVEKPFHLIADDAKELQAMGEAELETKPIILSDWRQLTSEEIWQAQVASGVENFCANAVLINGKGSVLCLPQDRINALTTPAQRRALGNKTLTDMGCLPPSDPRKANLTPNGFLRGCTPSQGPAEVFEVESASQYRSWDLINIAGSLELAFSIDQHPLYVYAVDGRYIEPIRVDAITIPIGSRYSVLVKLDQPAGEYMVRAANTGANQIINGTGIMRYRASTHNRNRLSQPWITEVGTNATENTVFLDETRVVPFPVEVPSLHVDRTYILNVDHIGNSYSWTLGNHSYPQSNEEAIPLLFNRSSISTKYTITTLNNTWVDLIVNVTTGGQPPHPIHKHSNKYFVIGSGSGAFRYHSVAEAVKDIPESFNLRNPQMRDTFFSPPADAGPSWLAIRYHVANPGPFLLHCHIQPHLSGGMALAIMDGVDSWPHVPEEYELPAVSH</sequence>
<feature type="chain" id="PRO_5012481681" evidence="7">
    <location>
        <begin position="23"/>
        <end position="587"/>
    </location>
</feature>
<evidence type="ECO:0000256" key="3">
    <source>
        <dbReference type="ARBA" id="ARBA00022729"/>
    </source>
</evidence>
<comment type="similarity">
    <text evidence="1">Belongs to the multicopper oxidase family.</text>
</comment>
<dbReference type="SUPFAM" id="SSF49503">
    <property type="entry name" value="Cupredoxins"/>
    <property type="match status" value="3"/>
</dbReference>